<protein>
    <submittedName>
        <fullName evidence="1">ATP-binding protein</fullName>
    </submittedName>
</protein>
<proteinExistence type="predicted"/>
<reference evidence="1" key="1">
    <citation type="submission" date="2024-06" db="EMBL/GenBank/DDBJ databases">
        <authorList>
            <consortium name="consrtm"/>
            <person name="Uemura M."/>
            <person name="Terahara T."/>
        </authorList>
    </citation>
    <scope>NUCLEOTIDE SEQUENCE</scope>
    <source>
        <strain evidence="1">KM77-8</strain>
    </source>
</reference>
<organism evidence="1">
    <name type="scientific">Streptomyces haneummycinicus</name>
    <dbReference type="NCBI Taxonomy" id="3074435"/>
    <lineage>
        <taxon>Bacteria</taxon>
        <taxon>Bacillati</taxon>
        <taxon>Actinomycetota</taxon>
        <taxon>Actinomycetes</taxon>
        <taxon>Kitasatosporales</taxon>
        <taxon>Streptomycetaceae</taxon>
        <taxon>Streptomyces</taxon>
    </lineage>
</organism>
<keyword evidence="1" id="KW-0547">Nucleotide-binding</keyword>
<dbReference type="InterPro" id="IPR050267">
    <property type="entry name" value="Anti-sigma-factor_SerPK"/>
</dbReference>
<accession>A0AAT9HYL7</accession>
<dbReference type="CDD" id="cd16936">
    <property type="entry name" value="HATPase_RsbW-like"/>
    <property type="match status" value="1"/>
</dbReference>
<dbReference type="PANTHER" id="PTHR35526">
    <property type="entry name" value="ANTI-SIGMA-F FACTOR RSBW-RELATED"/>
    <property type="match status" value="1"/>
</dbReference>
<dbReference type="SUPFAM" id="SSF55874">
    <property type="entry name" value="ATPase domain of HSP90 chaperone/DNA topoisomerase II/histidine kinase"/>
    <property type="match status" value="1"/>
</dbReference>
<dbReference type="AlphaFoldDB" id="A0AAT9HYL7"/>
<reference evidence="1" key="2">
    <citation type="submission" date="2024-07" db="EMBL/GenBank/DDBJ databases">
        <title>Streptomyces haneummycinica sp. nov., a new antibiotic-producing actinobacterium isolated from marine sediment.</title>
        <authorList>
            <person name="Uemura M."/>
            <person name="Hamada M."/>
            <person name="Hirano S."/>
            <person name="Kobayashi K."/>
            <person name="Ohshiro T."/>
            <person name="Kobayashi T."/>
            <person name="Terahara T."/>
        </authorList>
    </citation>
    <scope>NUCLEOTIDE SEQUENCE</scope>
    <source>
        <strain evidence="1">KM77-8</strain>
    </source>
</reference>
<gene>
    <name evidence="1" type="ORF">SHKM778_91380</name>
</gene>
<dbReference type="EMBL" id="AP035768">
    <property type="protein sequence ID" value="BFO22750.1"/>
    <property type="molecule type" value="Genomic_DNA"/>
</dbReference>
<dbReference type="Gene3D" id="3.30.565.10">
    <property type="entry name" value="Histidine kinase-like ATPase, C-terminal domain"/>
    <property type="match status" value="1"/>
</dbReference>
<evidence type="ECO:0000313" key="1">
    <source>
        <dbReference type="EMBL" id="BFO22750.1"/>
    </source>
</evidence>
<keyword evidence="1" id="KW-0067">ATP-binding</keyword>
<dbReference type="PANTHER" id="PTHR35526:SF3">
    <property type="entry name" value="ANTI-SIGMA-F FACTOR RSBW"/>
    <property type="match status" value="1"/>
</dbReference>
<sequence length="150" mass="15724">MSTVSPTWSYTLHLARDARSPGIARSTLRSVLSAYDLGELTPTAELLASELLTNAHLHTGGPYALHIRPTESGQLRVGVWDKDPTVPSGLGAGFVHGAMPHGASEGGRGLGLVRAYADAWGTSLLGEPGGGKVLWAECGWRGPTRSDARP</sequence>
<name>A0AAT9HYL7_9ACTN</name>
<dbReference type="InterPro" id="IPR036890">
    <property type="entry name" value="HATPase_C_sf"/>
</dbReference>
<dbReference type="GO" id="GO:0005524">
    <property type="term" value="F:ATP binding"/>
    <property type="evidence" value="ECO:0007669"/>
    <property type="project" value="UniProtKB-KW"/>
</dbReference>